<keyword evidence="3" id="KW-1185">Reference proteome</keyword>
<dbReference type="AlphaFoldDB" id="A0AAP0RUK8"/>
<evidence type="ECO:0000313" key="3">
    <source>
        <dbReference type="Proteomes" id="UP001415857"/>
    </source>
</evidence>
<dbReference type="Proteomes" id="UP001415857">
    <property type="component" value="Unassembled WGS sequence"/>
</dbReference>
<evidence type="ECO:0000313" key="2">
    <source>
        <dbReference type="EMBL" id="KAK9282169.1"/>
    </source>
</evidence>
<feature type="compositionally biased region" description="Polar residues" evidence="1">
    <location>
        <begin position="1"/>
        <end position="18"/>
    </location>
</feature>
<dbReference type="EMBL" id="JBBPBK010000007">
    <property type="protein sequence ID" value="KAK9282169.1"/>
    <property type="molecule type" value="Genomic_DNA"/>
</dbReference>
<sequence>MINTEASDSVRGVQQGTTGKRKHDDSNESSGHKKKNHGFLPFFNVSTQVDEDNNMSDDCHESSR</sequence>
<organism evidence="2 3">
    <name type="scientific">Liquidambar formosana</name>
    <name type="common">Formosan gum</name>
    <dbReference type="NCBI Taxonomy" id="63359"/>
    <lineage>
        <taxon>Eukaryota</taxon>
        <taxon>Viridiplantae</taxon>
        <taxon>Streptophyta</taxon>
        <taxon>Embryophyta</taxon>
        <taxon>Tracheophyta</taxon>
        <taxon>Spermatophyta</taxon>
        <taxon>Magnoliopsida</taxon>
        <taxon>eudicotyledons</taxon>
        <taxon>Gunneridae</taxon>
        <taxon>Pentapetalae</taxon>
        <taxon>Saxifragales</taxon>
        <taxon>Altingiaceae</taxon>
        <taxon>Liquidambar</taxon>
    </lineage>
</organism>
<evidence type="ECO:0000256" key="1">
    <source>
        <dbReference type="SAM" id="MobiDB-lite"/>
    </source>
</evidence>
<name>A0AAP0RUK8_LIQFO</name>
<proteinExistence type="predicted"/>
<feature type="region of interest" description="Disordered" evidence="1">
    <location>
        <begin position="1"/>
        <end position="64"/>
    </location>
</feature>
<reference evidence="2 3" key="1">
    <citation type="journal article" date="2024" name="Plant J.">
        <title>Genome sequences and population genomics reveal climatic adaptation and genomic divergence between two closely related sweetgum species.</title>
        <authorList>
            <person name="Xu W.Q."/>
            <person name="Ren C.Q."/>
            <person name="Zhang X.Y."/>
            <person name="Comes H.P."/>
            <person name="Liu X.H."/>
            <person name="Li Y.G."/>
            <person name="Kettle C.J."/>
            <person name="Jalonen R."/>
            <person name="Gaisberger H."/>
            <person name="Ma Y.Z."/>
            <person name="Qiu Y.X."/>
        </authorList>
    </citation>
    <scope>NUCLEOTIDE SEQUENCE [LARGE SCALE GENOMIC DNA]</scope>
    <source>
        <strain evidence="2">Hangzhou</strain>
    </source>
</reference>
<gene>
    <name evidence="2" type="ORF">L1049_005081</name>
</gene>
<comment type="caution">
    <text evidence="2">The sequence shown here is derived from an EMBL/GenBank/DDBJ whole genome shotgun (WGS) entry which is preliminary data.</text>
</comment>
<accession>A0AAP0RUK8</accession>
<protein>
    <submittedName>
        <fullName evidence="2">Uncharacterized protein</fullName>
    </submittedName>
</protein>